<keyword evidence="4" id="KW-1185">Reference proteome</keyword>
<feature type="domain" description="DUF5060" evidence="2">
    <location>
        <begin position="41"/>
        <end position="143"/>
    </location>
</feature>
<dbReference type="PANTHER" id="PTHR31451:SF39">
    <property type="entry name" value="MANNAN ENDO-1,4-BETA-MANNOSIDASE 1"/>
    <property type="match status" value="1"/>
</dbReference>
<dbReference type="InterPro" id="IPR045053">
    <property type="entry name" value="MAN-like"/>
</dbReference>
<dbReference type="InterPro" id="IPR032260">
    <property type="entry name" value="DUF5060"/>
</dbReference>
<name>A0ABY7LST1_9BACT</name>
<accession>A0ABY7LST1</accession>
<dbReference type="Gene3D" id="3.20.20.80">
    <property type="entry name" value="Glycosidases"/>
    <property type="match status" value="1"/>
</dbReference>
<evidence type="ECO:0000313" key="4">
    <source>
        <dbReference type="Proteomes" id="UP001211005"/>
    </source>
</evidence>
<proteinExistence type="predicted"/>
<dbReference type="EMBL" id="CP114767">
    <property type="protein sequence ID" value="WBA43460.1"/>
    <property type="molecule type" value="Genomic_DNA"/>
</dbReference>
<dbReference type="PANTHER" id="PTHR31451">
    <property type="match status" value="1"/>
</dbReference>
<evidence type="ECO:0000313" key="3">
    <source>
        <dbReference type="EMBL" id="WBA43460.1"/>
    </source>
</evidence>
<evidence type="ECO:0000259" key="2">
    <source>
        <dbReference type="Pfam" id="PF16586"/>
    </source>
</evidence>
<dbReference type="SUPFAM" id="SSF51445">
    <property type="entry name" value="(Trans)glycosidases"/>
    <property type="match status" value="1"/>
</dbReference>
<dbReference type="InterPro" id="IPR013783">
    <property type="entry name" value="Ig-like_fold"/>
</dbReference>
<gene>
    <name evidence="3" type="ORF">O3303_07795</name>
</gene>
<organism evidence="3 4">
    <name type="scientific">Hymenobacter canadensis</name>
    <dbReference type="NCBI Taxonomy" id="2999067"/>
    <lineage>
        <taxon>Bacteria</taxon>
        <taxon>Pseudomonadati</taxon>
        <taxon>Bacteroidota</taxon>
        <taxon>Cytophagia</taxon>
        <taxon>Cytophagales</taxon>
        <taxon>Hymenobacteraceae</taxon>
        <taxon>Hymenobacter</taxon>
    </lineage>
</organism>
<feature type="compositionally biased region" description="Low complexity" evidence="1">
    <location>
        <begin position="731"/>
        <end position="749"/>
    </location>
</feature>
<protein>
    <submittedName>
        <fullName evidence="3">DUF5060 domain-containing protein</fullName>
    </submittedName>
</protein>
<reference evidence="3 4" key="1">
    <citation type="submission" date="2022-12" db="EMBL/GenBank/DDBJ databases">
        <title>Hymenobacter canadensis sp. nov. isolated from lake water of the Cambridge Bay, Canada.</title>
        <authorList>
            <person name="Kim W.H."/>
            <person name="Lee Y.M."/>
        </authorList>
    </citation>
    <scope>NUCLEOTIDE SEQUENCE [LARGE SCALE GENOMIC DNA]</scope>
    <source>
        <strain evidence="3 4">PAMC 29467</strain>
    </source>
</reference>
<feature type="region of interest" description="Disordered" evidence="1">
    <location>
        <begin position="731"/>
        <end position="766"/>
    </location>
</feature>
<dbReference type="Pfam" id="PF16586">
    <property type="entry name" value="DUF5060"/>
    <property type="match status" value="1"/>
</dbReference>
<feature type="compositionally biased region" description="Basic residues" evidence="1">
    <location>
        <begin position="750"/>
        <end position="766"/>
    </location>
</feature>
<dbReference type="RefSeq" id="WP_269561500.1">
    <property type="nucleotide sequence ID" value="NZ_CP114767.1"/>
</dbReference>
<dbReference type="Gene3D" id="2.60.40.10">
    <property type="entry name" value="Immunoglobulins"/>
    <property type="match status" value="1"/>
</dbReference>
<evidence type="ECO:0000256" key="1">
    <source>
        <dbReference type="SAM" id="MobiDB-lite"/>
    </source>
</evidence>
<sequence length="766" mass="84932">MKLLLHFILGVLLSGLASGPAWALRITEHRRVGVVPPARLQKLELGLALATAPVQNPYDPAEITVGAEFTSPSGVVHRAVGFWYQDFRRCTTCAPFPRQSATDTCTYCTTCPEDPRYLVPVPTRLPWRIRFAPPEAGRWSYRLLVRHHDSSTVSAPTYFTVAATDNPGFVRVHPNGRNFAFTDGRVFFPLGMNVVNNGVEERYTRLPYQDVRDGIRKIADNGGNFARLMLMPGQFSPEGADGPAGRYDTRQNRAYDLDALVEQAARRRVYLQIALSSVTDIADNGEVGQAWQRHPYRQRLAPGAPPIRFFTDSVSRQLFRQRIRYVVARWGYSPAIFGLEMMNEADLFGGKADNFWNPGNSARVGSWVREMIAYARTLAPQYLYTNSLGYAFSGDYLGPDGKPLYQAPELDFVQDHYYSSDLNVEHQRAYLARRAAVHFPGKPYQLAEFGLGIEKQCWYGSSNFTAPRYPPGVRYHDLIEMHNTLWSSAFNGSGGAALYWWANQVFGLCYGGQYHYFKPLQLFLAGSPIFSEDYEVLASACPGMVGPKDTPHTPTTPGNCVPVWAAGSPARDTVSLEPGGAFTSDARLEVFALRSPARVLGWVHNRASYWYQLPHQAGSFTDTTCLRFNDNQPSTPDSIPALIGQTVSLPGMTRPGRYRLEFFSTYPFYALRAGGPVAQGGRIAQFTTEARTDATGQLTFTVPPLRPLGRPPFAPDYGFRATWLPDEAPKPLVRPAAAKPAAKPAAGKPAVRKPAARPAVRKPAGR</sequence>
<dbReference type="InterPro" id="IPR017853">
    <property type="entry name" value="GH"/>
</dbReference>
<dbReference type="Proteomes" id="UP001211005">
    <property type="component" value="Chromosome"/>
</dbReference>